<dbReference type="InterPro" id="IPR012676">
    <property type="entry name" value="TGS-like"/>
</dbReference>
<feature type="binding site" evidence="8">
    <location>
        <position position="231"/>
    </location>
    <ligand>
        <name>ATP</name>
        <dbReference type="ChEBI" id="CHEBI:30616"/>
    </ligand>
</feature>
<comment type="subcellular location">
    <subcellularLocation>
        <location evidence="8">Cytoplasm</location>
    </subcellularLocation>
    <subcellularLocation>
        <location evidence="8">Nucleus</location>
    </subcellularLocation>
    <subcellularLocation>
        <location evidence="8">Nucleus</location>
        <location evidence="8">Nucleolus</location>
    </subcellularLocation>
    <text evidence="8">Predominantly cytoplasmic, shuttles between the nucleus and the cytoplasm.</text>
</comment>
<comment type="function">
    <text evidence="8">Hydrolyzes ATP, and can also hydrolyze GTP with lower efficiency. Has lower affinity for GTP.</text>
</comment>
<comment type="similarity">
    <text evidence="8">Belongs to the TRAFAC class OBG-HflX-like GTPase superfamily. OBG GTPase family. YchF/OLA1 subfamily.</text>
</comment>
<dbReference type="PIRSF" id="PIRSF006641">
    <property type="entry name" value="CHP00092"/>
    <property type="match status" value="1"/>
</dbReference>
<evidence type="ECO:0000256" key="5">
    <source>
        <dbReference type="ARBA" id="ARBA00022801"/>
    </source>
</evidence>
<dbReference type="FunFam" id="3.10.20.30:FF:000029">
    <property type="entry name" value="Obg-like ATPase 1"/>
    <property type="match status" value="1"/>
</dbReference>
<dbReference type="InterPro" id="IPR006073">
    <property type="entry name" value="GTP-bd"/>
</dbReference>
<dbReference type="InterPro" id="IPR023192">
    <property type="entry name" value="TGS-like_dom_sf"/>
</dbReference>
<dbReference type="InterPro" id="IPR031167">
    <property type="entry name" value="G_OBG"/>
</dbReference>
<dbReference type="GO" id="GO:0005525">
    <property type="term" value="F:GTP binding"/>
    <property type="evidence" value="ECO:0007669"/>
    <property type="project" value="InterPro"/>
</dbReference>
<proteinExistence type="inferred from homology"/>
<evidence type="ECO:0000259" key="10">
    <source>
        <dbReference type="PROSITE" id="PS51880"/>
    </source>
</evidence>
<keyword evidence="6 8" id="KW-0067">ATP-binding</keyword>
<dbReference type="HAMAP" id="MF_00944">
    <property type="entry name" value="YchF_OLA1_ATPase"/>
    <property type="match status" value="1"/>
</dbReference>
<evidence type="ECO:0000256" key="6">
    <source>
        <dbReference type="ARBA" id="ARBA00022840"/>
    </source>
</evidence>
<dbReference type="FunFam" id="1.10.150.300:FF:000003">
    <property type="entry name" value="Obg-like ATPase 1"/>
    <property type="match status" value="1"/>
</dbReference>
<dbReference type="PRINTS" id="PR00326">
    <property type="entry name" value="GTP1OBG"/>
</dbReference>
<feature type="domain" description="OBG-type G" evidence="9">
    <location>
        <begin position="23"/>
        <end position="274"/>
    </location>
</feature>
<dbReference type="Proteomes" id="UP000694680">
    <property type="component" value="Chromosome 21"/>
</dbReference>
<dbReference type="NCBIfam" id="TIGR00092">
    <property type="entry name" value="redox-regulated ATPase YchF"/>
    <property type="match status" value="1"/>
</dbReference>
<dbReference type="Ensembl" id="ENSGWIT00000038757.1">
    <property type="protein sequence ID" value="ENSGWIP00000035550.1"/>
    <property type="gene ID" value="ENSGWIG00000018333.1"/>
</dbReference>
<dbReference type="InterPro" id="IPR012675">
    <property type="entry name" value="Beta-grasp_dom_sf"/>
</dbReference>
<dbReference type="InterPro" id="IPR013029">
    <property type="entry name" value="YchF_C"/>
</dbReference>
<dbReference type="CDD" id="cd01900">
    <property type="entry name" value="YchF"/>
    <property type="match status" value="1"/>
</dbReference>
<feature type="binding site" evidence="8">
    <location>
        <begin position="32"/>
        <end position="37"/>
    </location>
    <ligand>
        <name>ATP</name>
        <dbReference type="ChEBI" id="CHEBI:30616"/>
    </ligand>
</feature>
<dbReference type="Gene3D" id="1.10.150.300">
    <property type="entry name" value="TGS-like domain"/>
    <property type="match status" value="1"/>
</dbReference>
<sequence>MAPKKKEDAPKPPPLIGRFGTSLKIGVVGLPNVGKSTFFNVLTKSQATAENFPFCTIDPNESRVPIPDERYDFLCQFHKPASKIPAFLNVVDIAGLVKGAQAGQGLGNAFLSHISSCDGIFHMARAFEDEDIIHVEGTVDPVRDMEIIHEELRLKDEEMICPIVDKLEKMAIRGGDKKLKPEYDIMCKIKSWVVDERKHVRYYQDWNDKEIDVLNKYLFLTSKPMIYLVNLSEKDYVRRKNKCSLINQRNHWRVECLMRNEVTHLIPLMSLFWSESGLATEVKASLCRIIKAGYAVLQLEYFFTAGPNEVRAWTIRKGTKAPQAAGKIHTDFEKGFIMAEVMKFQDFKEEGSENAVKAAGKYRQQGRNYIVEDGDIIFFKFSAPNAPKKK</sequence>
<dbReference type="PANTHER" id="PTHR23305:SF11">
    <property type="entry name" value="OBG-LIKE ATPASE 1"/>
    <property type="match status" value="1"/>
</dbReference>
<comment type="subunit">
    <text evidence="8">Monomer.</text>
</comment>
<dbReference type="AlphaFoldDB" id="A0A8C5GVS4"/>
<comment type="cofactor">
    <cofactor evidence="1">
        <name>Mg(2+)</name>
        <dbReference type="ChEBI" id="CHEBI:18420"/>
    </cofactor>
</comment>
<dbReference type="InterPro" id="IPR027417">
    <property type="entry name" value="P-loop_NTPase"/>
</dbReference>
<keyword evidence="7" id="KW-0460">Magnesium</keyword>
<keyword evidence="2 8" id="KW-0963">Cytoplasm</keyword>
<evidence type="ECO:0000256" key="3">
    <source>
        <dbReference type="ARBA" id="ARBA00022723"/>
    </source>
</evidence>
<evidence type="ECO:0000256" key="7">
    <source>
        <dbReference type="ARBA" id="ARBA00022842"/>
    </source>
</evidence>
<dbReference type="SUPFAM" id="SSF81271">
    <property type="entry name" value="TGS-like"/>
    <property type="match status" value="1"/>
</dbReference>
<evidence type="ECO:0000256" key="2">
    <source>
        <dbReference type="ARBA" id="ARBA00022490"/>
    </source>
</evidence>
<dbReference type="InterPro" id="IPR041706">
    <property type="entry name" value="YchF_N"/>
</dbReference>
<dbReference type="Gene3D" id="3.10.20.30">
    <property type="match status" value="1"/>
</dbReference>
<name>A0A8C5GVS4_GOUWI</name>
<dbReference type="GO" id="GO:0005524">
    <property type="term" value="F:ATP binding"/>
    <property type="evidence" value="ECO:0007669"/>
    <property type="project" value="UniProtKB-UniRule"/>
</dbReference>
<dbReference type="Pfam" id="PF01926">
    <property type="entry name" value="MMR_HSR1"/>
    <property type="match status" value="1"/>
</dbReference>
<dbReference type="Gene3D" id="3.40.50.300">
    <property type="entry name" value="P-loop containing nucleotide triphosphate hydrolases"/>
    <property type="match status" value="1"/>
</dbReference>
<dbReference type="PANTHER" id="PTHR23305">
    <property type="entry name" value="OBG GTPASE FAMILY"/>
    <property type="match status" value="1"/>
</dbReference>
<dbReference type="GO" id="GO:0005737">
    <property type="term" value="C:cytoplasm"/>
    <property type="evidence" value="ECO:0007669"/>
    <property type="project" value="UniProtKB-SubCell"/>
</dbReference>
<keyword evidence="8" id="KW-0539">Nucleus</keyword>
<gene>
    <name evidence="11" type="primary">cir1</name>
    <name evidence="8" type="synonym">OLA1</name>
</gene>
<evidence type="ECO:0000256" key="8">
    <source>
        <dbReference type="HAMAP-Rule" id="MF_03167"/>
    </source>
</evidence>
<dbReference type="SUPFAM" id="SSF52540">
    <property type="entry name" value="P-loop containing nucleoside triphosphate hydrolases"/>
    <property type="match status" value="1"/>
</dbReference>
<feature type="domain" description="TGS" evidence="10">
    <location>
        <begin position="298"/>
        <end position="381"/>
    </location>
</feature>
<evidence type="ECO:0000256" key="4">
    <source>
        <dbReference type="ARBA" id="ARBA00022741"/>
    </source>
</evidence>
<organism evidence="11 12">
    <name type="scientific">Gouania willdenowi</name>
    <name type="common">Blunt-snouted clingfish</name>
    <name type="synonym">Lepadogaster willdenowi</name>
    <dbReference type="NCBI Taxonomy" id="441366"/>
    <lineage>
        <taxon>Eukaryota</taxon>
        <taxon>Metazoa</taxon>
        <taxon>Chordata</taxon>
        <taxon>Craniata</taxon>
        <taxon>Vertebrata</taxon>
        <taxon>Euteleostomi</taxon>
        <taxon>Actinopterygii</taxon>
        <taxon>Neopterygii</taxon>
        <taxon>Teleostei</taxon>
        <taxon>Neoteleostei</taxon>
        <taxon>Acanthomorphata</taxon>
        <taxon>Ovalentaria</taxon>
        <taxon>Blenniimorphae</taxon>
        <taxon>Blenniiformes</taxon>
        <taxon>Gobiesocoidei</taxon>
        <taxon>Gobiesocidae</taxon>
        <taxon>Gobiesocinae</taxon>
        <taxon>Gouania</taxon>
    </lineage>
</organism>
<reference evidence="11" key="1">
    <citation type="submission" date="2020-06" db="EMBL/GenBank/DDBJ databases">
        <authorList>
            <consortium name="Wellcome Sanger Institute Data Sharing"/>
        </authorList>
    </citation>
    <scope>NUCLEOTIDE SEQUENCE [LARGE SCALE GENOMIC DNA]</scope>
</reference>
<keyword evidence="12" id="KW-1185">Reference proteome</keyword>
<dbReference type="GO" id="GO:0016887">
    <property type="term" value="F:ATP hydrolysis activity"/>
    <property type="evidence" value="ECO:0007669"/>
    <property type="project" value="UniProtKB-UniRule"/>
</dbReference>
<dbReference type="GO" id="GO:0043023">
    <property type="term" value="F:ribosomal large subunit binding"/>
    <property type="evidence" value="ECO:0007669"/>
    <property type="project" value="UniProtKB-UniRule"/>
</dbReference>
<keyword evidence="4 8" id="KW-0547">Nucleotide-binding</keyword>
<dbReference type="PROSITE" id="PS51880">
    <property type="entry name" value="TGS"/>
    <property type="match status" value="1"/>
</dbReference>
<dbReference type="GO" id="GO:0046872">
    <property type="term" value="F:metal ion binding"/>
    <property type="evidence" value="ECO:0007669"/>
    <property type="project" value="UniProtKB-KW"/>
</dbReference>
<comment type="caution">
    <text evidence="8">Lacks conserved residue(s) required for the propagation of feature annotation.</text>
</comment>
<keyword evidence="5 8" id="KW-0378">Hydrolase</keyword>
<dbReference type="Pfam" id="PF06071">
    <property type="entry name" value="YchF-GTPase_C"/>
    <property type="match status" value="1"/>
</dbReference>
<evidence type="ECO:0000256" key="1">
    <source>
        <dbReference type="ARBA" id="ARBA00001946"/>
    </source>
</evidence>
<keyword evidence="3" id="KW-0479">Metal-binding</keyword>
<evidence type="ECO:0000313" key="12">
    <source>
        <dbReference type="Proteomes" id="UP000694680"/>
    </source>
</evidence>
<evidence type="ECO:0000259" key="9">
    <source>
        <dbReference type="PROSITE" id="PS51710"/>
    </source>
</evidence>
<dbReference type="InterPro" id="IPR004095">
    <property type="entry name" value="TGS"/>
</dbReference>
<reference evidence="11" key="3">
    <citation type="submission" date="2025-09" db="UniProtKB">
        <authorList>
            <consortium name="Ensembl"/>
        </authorList>
    </citation>
    <scope>IDENTIFICATION</scope>
</reference>
<dbReference type="GO" id="GO:0005730">
    <property type="term" value="C:nucleolus"/>
    <property type="evidence" value="ECO:0007669"/>
    <property type="project" value="UniProtKB-SubCell"/>
</dbReference>
<protein>
    <recommendedName>
        <fullName evidence="8">Obg-like ATPase 1</fullName>
    </recommendedName>
</protein>
<dbReference type="CDD" id="cd04867">
    <property type="entry name" value="TGS_YchF_OLA1"/>
    <property type="match status" value="1"/>
</dbReference>
<evidence type="ECO:0000313" key="11">
    <source>
        <dbReference type="Ensembl" id="ENSGWIP00000035550.1"/>
    </source>
</evidence>
<dbReference type="PROSITE" id="PS51710">
    <property type="entry name" value="G_OBG"/>
    <property type="match status" value="1"/>
</dbReference>
<accession>A0A8C5GVS4</accession>
<dbReference type="InterPro" id="IPR004396">
    <property type="entry name" value="ATPase_YchF/OLA1"/>
</dbReference>
<reference evidence="11" key="2">
    <citation type="submission" date="2025-08" db="UniProtKB">
        <authorList>
            <consortium name="Ensembl"/>
        </authorList>
    </citation>
    <scope>IDENTIFICATION</scope>
</reference>